<evidence type="ECO:0000256" key="2">
    <source>
        <dbReference type="ARBA" id="ARBA00023125"/>
    </source>
</evidence>
<dbReference type="InterPro" id="IPR050109">
    <property type="entry name" value="HTH-type_TetR-like_transc_reg"/>
</dbReference>
<dbReference type="AlphaFoldDB" id="A0A6J7KKA4"/>
<dbReference type="PROSITE" id="PS50977">
    <property type="entry name" value="HTH_TETR_2"/>
    <property type="match status" value="1"/>
</dbReference>
<evidence type="ECO:0000259" key="4">
    <source>
        <dbReference type="PROSITE" id="PS50977"/>
    </source>
</evidence>
<dbReference type="GO" id="GO:0003700">
    <property type="term" value="F:DNA-binding transcription factor activity"/>
    <property type="evidence" value="ECO:0007669"/>
    <property type="project" value="TreeGrafter"/>
</dbReference>
<keyword evidence="3" id="KW-0804">Transcription</keyword>
<dbReference type="InterPro" id="IPR009057">
    <property type="entry name" value="Homeodomain-like_sf"/>
</dbReference>
<accession>A0A6J7KKA4</accession>
<feature type="domain" description="HTH tetR-type" evidence="4">
    <location>
        <begin position="26"/>
        <end position="86"/>
    </location>
</feature>
<evidence type="ECO:0000256" key="3">
    <source>
        <dbReference type="ARBA" id="ARBA00023163"/>
    </source>
</evidence>
<evidence type="ECO:0000256" key="1">
    <source>
        <dbReference type="ARBA" id="ARBA00023015"/>
    </source>
</evidence>
<dbReference type="EMBL" id="CAFBNE010000059">
    <property type="protein sequence ID" value="CAB4955941.1"/>
    <property type="molecule type" value="Genomic_DNA"/>
</dbReference>
<dbReference type="PANTHER" id="PTHR30055">
    <property type="entry name" value="HTH-TYPE TRANSCRIPTIONAL REGULATOR RUTR"/>
    <property type="match status" value="1"/>
</dbReference>
<sequence length="422" mass="44872">MKTAEEKTASAAYIAKHGRIRPSHAVRNDAALDAAMITVIGESGWDELSVNKVARAAGLTNGAVHARFADKGALGVHVWERHLRAPLIEALDTAITTGLAADASSPALTAQTLASFAAAMDAFIRPAAEVRAALEIVMGSQFDAVQRAAIFDPLAAWLRDRCQPPGGTPDPVRAAQATAIATWALGLIVFSNRPWADAMDPAPAIARLHDSLAHPAKAQPLPETKADYLRASPFDTGDPRVDMILISALESIGTVGYQRTRVALTTQAAGVSESFAFTRFPTKLDLFIAVIEAGYEQAYDDIRAFRDSVAAGQGTGAAEAVTWREYLSPDVAGRRIVGIEGDRLSWYNPRMRSITFAADTAVLDGILAGFPEAARPEMTGHVHLEFASGHGLPLIGALLPDSWQLPFDVVTVPHTASEPFPG</sequence>
<gene>
    <name evidence="5" type="ORF">UFOPK3772_01858</name>
</gene>
<organism evidence="5">
    <name type="scientific">freshwater metagenome</name>
    <dbReference type="NCBI Taxonomy" id="449393"/>
    <lineage>
        <taxon>unclassified sequences</taxon>
        <taxon>metagenomes</taxon>
        <taxon>ecological metagenomes</taxon>
    </lineage>
</organism>
<dbReference type="Pfam" id="PF00440">
    <property type="entry name" value="TetR_N"/>
    <property type="match status" value="1"/>
</dbReference>
<keyword evidence="2" id="KW-0238">DNA-binding</keyword>
<reference evidence="5" key="1">
    <citation type="submission" date="2020-05" db="EMBL/GenBank/DDBJ databases">
        <authorList>
            <person name="Chiriac C."/>
            <person name="Salcher M."/>
            <person name="Ghai R."/>
            <person name="Kavagutti S V."/>
        </authorList>
    </citation>
    <scope>NUCLEOTIDE SEQUENCE</scope>
</reference>
<dbReference type="InterPro" id="IPR001647">
    <property type="entry name" value="HTH_TetR"/>
</dbReference>
<protein>
    <submittedName>
        <fullName evidence="5">Unannotated protein</fullName>
    </submittedName>
</protein>
<dbReference type="SUPFAM" id="SSF46689">
    <property type="entry name" value="Homeodomain-like"/>
    <property type="match status" value="2"/>
</dbReference>
<dbReference type="PANTHER" id="PTHR30055:SF234">
    <property type="entry name" value="HTH-TYPE TRANSCRIPTIONAL REGULATOR BETI"/>
    <property type="match status" value="1"/>
</dbReference>
<proteinExistence type="predicted"/>
<dbReference type="GO" id="GO:0000976">
    <property type="term" value="F:transcription cis-regulatory region binding"/>
    <property type="evidence" value="ECO:0007669"/>
    <property type="project" value="TreeGrafter"/>
</dbReference>
<name>A0A6J7KKA4_9ZZZZ</name>
<dbReference type="Gene3D" id="1.10.357.10">
    <property type="entry name" value="Tetracycline Repressor, domain 2"/>
    <property type="match status" value="2"/>
</dbReference>
<keyword evidence="1" id="KW-0805">Transcription regulation</keyword>
<evidence type="ECO:0000313" key="5">
    <source>
        <dbReference type="EMBL" id="CAB4955941.1"/>
    </source>
</evidence>